<dbReference type="InterPro" id="IPR023772">
    <property type="entry name" value="DNA-bd_HTH_TetR-type_CS"/>
</dbReference>
<evidence type="ECO:0000256" key="1">
    <source>
        <dbReference type="ARBA" id="ARBA00022491"/>
    </source>
</evidence>
<dbReference type="GO" id="GO:0003700">
    <property type="term" value="F:DNA-binding transcription factor activity"/>
    <property type="evidence" value="ECO:0007669"/>
    <property type="project" value="TreeGrafter"/>
</dbReference>
<reference evidence="7" key="1">
    <citation type="submission" date="2021-01" db="EMBL/GenBank/DDBJ databases">
        <title>Whole genome shotgun sequence of Virgisporangium aliadipatigenens NBRC 105644.</title>
        <authorList>
            <person name="Komaki H."/>
            <person name="Tamura T."/>
        </authorList>
    </citation>
    <scope>NUCLEOTIDE SEQUENCE</scope>
    <source>
        <strain evidence="7">NBRC 105644</strain>
    </source>
</reference>
<protein>
    <submittedName>
        <fullName evidence="7">TetR family transcriptional regulator</fullName>
    </submittedName>
</protein>
<evidence type="ECO:0000256" key="5">
    <source>
        <dbReference type="PROSITE-ProRule" id="PRU00335"/>
    </source>
</evidence>
<dbReference type="GO" id="GO:0045892">
    <property type="term" value="P:negative regulation of DNA-templated transcription"/>
    <property type="evidence" value="ECO:0007669"/>
    <property type="project" value="UniProtKB-ARBA"/>
</dbReference>
<dbReference type="PANTHER" id="PTHR30055:SF226">
    <property type="entry name" value="HTH-TYPE TRANSCRIPTIONAL REGULATOR PKSA"/>
    <property type="match status" value="1"/>
</dbReference>
<dbReference type="InterPro" id="IPR050109">
    <property type="entry name" value="HTH-type_TetR-like_transc_reg"/>
</dbReference>
<organism evidence="7 8">
    <name type="scientific">Virgisporangium aliadipatigenens</name>
    <dbReference type="NCBI Taxonomy" id="741659"/>
    <lineage>
        <taxon>Bacteria</taxon>
        <taxon>Bacillati</taxon>
        <taxon>Actinomycetota</taxon>
        <taxon>Actinomycetes</taxon>
        <taxon>Micromonosporales</taxon>
        <taxon>Micromonosporaceae</taxon>
        <taxon>Virgisporangium</taxon>
    </lineage>
</organism>
<dbReference type="InterPro" id="IPR009057">
    <property type="entry name" value="Homeodomain-like_sf"/>
</dbReference>
<dbReference type="SUPFAM" id="SSF46689">
    <property type="entry name" value="Homeodomain-like"/>
    <property type="match status" value="1"/>
</dbReference>
<dbReference type="SUPFAM" id="SSF48498">
    <property type="entry name" value="Tetracyclin repressor-like, C-terminal domain"/>
    <property type="match status" value="1"/>
</dbReference>
<dbReference type="RefSeq" id="WP_203904551.1">
    <property type="nucleotide sequence ID" value="NZ_BOPF01000044.1"/>
</dbReference>
<evidence type="ECO:0000313" key="7">
    <source>
        <dbReference type="EMBL" id="GIJ51145.1"/>
    </source>
</evidence>
<dbReference type="Proteomes" id="UP000619260">
    <property type="component" value="Unassembled WGS sequence"/>
</dbReference>
<dbReference type="PROSITE" id="PS01081">
    <property type="entry name" value="HTH_TETR_1"/>
    <property type="match status" value="1"/>
</dbReference>
<keyword evidence="1" id="KW-0678">Repressor</keyword>
<dbReference type="Gene3D" id="1.10.357.10">
    <property type="entry name" value="Tetracycline Repressor, domain 2"/>
    <property type="match status" value="1"/>
</dbReference>
<evidence type="ECO:0000256" key="3">
    <source>
        <dbReference type="ARBA" id="ARBA00023125"/>
    </source>
</evidence>
<sequence>MPRVSDEHLAARRQQILDAARVCFVRNGFHATSMQEVIAEAGLSVGAIYRYFPSKTALIIGIAEDTAAQVSDRLAQFVKARDLSLVDAMVLAAGIVDENSDDDGQLRLAVQLWSEAMRDPALAELTRVIYSGILANYVAIARHAVERGDLPPHADPEGVGAVLGSSIIGYGIVRLLTGGPDLETYKAGLRATLTLPSRETARSSA</sequence>
<dbReference type="InterPro" id="IPR039538">
    <property type="entry name" value="BetI_C"/>
</dbReference>
<dbReference type="AlphaFoldDB" id="A0A8J4DUB5"/>
<dbReference type="GO" id="GO:0000976">
    <property type="term" value="F:transcription cis-regulatory region binding"/>
    <property type="evidence" value="ECO:0007669"/>
    <property type="project" value="TreeGrafter"/>
</dbReference>
<keyword evidence="3 5" id="KW-0238">DNA-binding</keyword>
<dbReference type="InterPro" id="IPR001647">
    <property type="entry name" value="HTH_TetR"/>
</dbReference>
<feature type="DNA-binding region" description="H-T-H motif" evidence="5">
    <location>
        <begin position="33"/>
        <end position="52"/>
    </location>
</feature>
<evidence type="ECO:0000313" key="8">
    <source>
        <dbReference type="Proteomes" id="UP000619260"/>
    </source>
</evidence>
<accession>A0A8J4DUB5</accession>
<keyword evidence="8" id="KW-1185">Reference proteome</keyword>
<dbReference type="FunFam" id="1.10.10.60:FF:000141">
    <property type="entry name" value="TetR family transcriptional regulator"/>
    <property type="match status" value="1"/>
</dbReference>
<evidence type="ECO:0000256" key="2">
    <source>
        <dbReference type="ARBA" id="ARBA00023015"/>
    </source>
</evidence>
<dbReference type="PRINTS" id="PR00455">
    <property type="entry name" value="HTHTETR"/>
</dbReference>
<evidence type="ECO:0000256" key="4">
    <source>
        <dbReference type="ARBA" id="ARBA00023163"/>
    </source>
</evidence>
<gene>
    <name evidence="7" type="ORF">Val02_80310</name>
</gene>
<keyword evidence="2" id="KW-0805">Transcription regulation</keyword>
<keyword evidence="4" id="KW-0804">Transcription</keyword>
<dbReference type="InterPro" id="IPR036271">
    <property type="entry name" value="Tet_transcr_reg_TetR-rel_C_sf"/>
</dbReference>
<comment type="caution">
    <text evidence="7">The sequence shown here is derived from an EMBL/GenBank/DDBJ whole genome shotgun (WGS) entry which is preliminary data.</text>
</comment>
<dbReference type="Pfam" id="PF13977">
    <property type="entry name" value="TetR_C_6"/>
    <property type="match status" value="1"/>
</dbReference>
<dbReference type="Pfam" id="PF00440">
    <property type="entry name" value="TetR_N"/>
    <property type="match status" value="1"/>
</dbReference>
<feature type="domain" description="HTH tetR-type" evidence="6">
    <location>
        <begin position="10"/>
        <end position="70"/>
    </location>
</feature>
<dbReference type="PROSITE" id="PS50977">
    <property type="entry name" value="HTH_TETR_2"/>
    <property type="match status" value="1"/>
</dbReference>
<proteinExistence type="predicted"/>
<dbReference type="PANTHER" id="PTHR30055">
    <property type="entry name" value="HTH-TYPE TRANSCRIPTIONAL REGULATOR RUTR"/>
    <property type="match status" value="1"/>
</dbReference>
<name>A0A8J4DUB5_9ACTN</name>
<evidence type="ECO:0000259" key="6">
    <source>
        <dbReference type="PROSITE" id="PS50977"/>
    </source>
</evidence>
<dbReference type="EMBL" id="BOPF01000044">
    <property type="protein sequence ID" value="GIJ51145.1"/>
    <property type="molecule type" value="Genomic_DNA"/>
</dbReference>